<dbReference type="Proteomes" id="UP000007030">
    <property type="component" value="Chromosome"/>
</dbReference>
<dbReference type="GO" id="GO:0016757">
    <property type="term" value="F:glycosyltransferase activity"/>
    <property type="evidence" value="ECO:0007669"/>
    <property type="project" value="UniProtKB-KW"/>
</dbReference>
<dbReference type="PANTHER" id="PTHR43646:SF2">
    <property type="entry name" value="GLYCOSYLTRANSFERASE 2-LIKE DOMAIN-CONTAINING PROTEIN"/>
    <property type="match status" value="1"/>
</dbReference>
<comment type="subcellular location">
    <subcellularLocation>
        <location evidence="1">Cell membrane</location>
    </subcellularLocation>
</comment>
<dbReference type="PANTHER" id="PTHR43646">
    <property type="entry name" value="GLYCOSYLTRANSFERASE"/>
    <property type="match status" value="1"/>
</dbReference>
<proteinExistence type="predicted"/>
<evidence type="ECO:0000256" key="2">
    <source>
        <dbReference type="ARBA" id="ARBA00022475"/>
    </source>
</evidence>
<evidence type="ECO:0000313" key="6">
    <source>
        <dbReference type="EMBL" id="AEB11487.1"/>
    </source>
</evidence>
<dbReference type="GO" id="GO:0005886">
    <property type="term" value="C:plasma membrane"/>
    <property type="evidence" value="ECO:0007669"/>
    <property type="project" value="UniProtKB-SubCell"/>
</dbReference>
<dbReference type="STRING" id="869210.Marky_0737"/>
<name>F2NL84_MARHT</name>
<dbReference type="KEGG" id="mhd:Marky_0737"/>
<accession>F2NL84</accession>
<dbReference type="AlphaFoldDB" id="F2NL84"/>
<reference evidence="6 7" key="1">
    <citation type="journal article" date="2012" name="Stand. Genomic Sci.">
        <title>Complete genome sequence of the aerobic, heterotroph Marinithermus hydrothermalis type strain (T1(T)) from a deep-sea hydrothermal vent chimney.</title>
        <authorList>
            <person name="Copeland A."/>
            <person name="Gu W."/>
            <person name="Yasawong M."/>
            <person name="Lapidus A."/>
            <person name="Lucas S."/>
            <person name="Deshpande S."/>
            <person name="Pagani I."/>
            <person name="Tapia R."/>
            <person name="Cheng J.F."/>
            <person name="Goodwin L.A."/>
            <person name="Pitluck S."/>
            <person name="Liolios K."/>
            <person name="Ivanova N."/>
            <person name="Mavromatis K."/>
            <person name="Mikhailova N."/>
            <person name="Pati A."/>
            <person name="Chen A."/>
            <person name="Palaniappan K."/>
            <person name="Land M."/>
            <person name="Pan C."/>
            <person name="Brambilla E.M."/>
            <person name="Rohde M."/>
            <person name="Tindall B.J."/>
            <person name="Sikorski J."/>
            <person name="Goker M."/>
            <person name="Detter J.C."/>
            <person name="Bristow J."/>
            <person name="Eisen J.A."/>
            <person name="Markowitz V."/>
            <person name="Hugenholtz P."/>
            <person name="Kyrpides N.C."/>
            <person name="Klenk H.P."/>
            <person name="Woyke T."/>
        </authorList>
    </citation>
    <scope>NUCLEOTIDE SEQUENCE [LARGE SCALE GENOMIC DNA]</scope>
    <source>
        <strain evidence="7">DSM 14884 / JCM 11576 / T1</strain>
    </source>
</reference>
<keyword evidence="5" id="KW-0472">Membrane</keyword>
<evidence type="ECO:0000256" key="4">
    <source>
        <dbReference type="ARBA" id="ARBA00022679"/>
    </source>
</evidence>
<protein>
    <submittedName>
        <fullName evidence="6">Glycosyl transferase family 2</fullName>
    </submittedName>
</protein>
<keyword evidence="4 6" id="KW-0808">Transferase</keyword>
<dbReference type="RefSeq" id="WP_013703539.1">
    <property type="nucleotide sequence ID" value="NC_015387.1"/>
</dbReference>
<evidence type="ECO:0000313" key="7">
    <source>
        <dbReference type="Proteomes" id="UP000007030"/>
    </source>
</evidence>
<dbReference type="Pfam" id="PF13641">
    <property type="entry name" value="Glyco_tranf_2_3"/>
    <property type="match status" value="1"/>
</dbReference>
<dbReference type="SUPFAM" id="SSF53448">
    <property type="entry name" value="Nucleotide-diphospho-sugar transferases"/>
    <property type="match status" value="1"/>
</dbReference>
<keyword evidence="3" id="KW-0328">Glycosyltransferase</keyword>
<keyword evidence="2" id="KW-1003">Cell membrane</keyword>
<evidence type="ECO:0000256" key="5">
    <source>
        <dbReference type="ARBA" id="ARBA00023136"/>
    </source>
</evidence>
<dbReference type="EMBL" id="CP002630">
    <property type="protein sequence ID" value="AEB11487.1"/>
    <property type="molecule type" value="Genomic_DNA"/>
</dbReference>
<gene>
    <name evidence="6" type="ordered locus">Marky_0737</name>
</gene>
<keyword evidence="7" id="KW-1185">Reference proteome</keyword>
<dbReference type="HOGENOM" id="CLU_780334_0_0_0"/>
<sequence>MNGVFLAALVGLWLAHAYRIARAVPKASPQPPALTPRAHWPRVSFLVPAWDARAHIPYFLAAYRSLAYPEKELILCAGGPDGSYAVAKALEGEGVTVLEQHAGEGKQRALARCYARATGSILYLTDIDCRLSDAVVGAVLEPLLRGEAPAATGPSRPLDAQLQHPFVQLQWAVERMTLPETTGPVAGLLGRNAAVTREALEAAGGFMTPAPSGTDYTLAKELLRAGKRIVFVPGAYMPSEYPERLSVYVRKQARWVRNVFVLGWRYRAWLEVRAVARTLALPYALLGGAALGGMGVEVGWWGVVLLGSHALLNRLYYQRRAALGLDLRVAALHFIADVWAATRAGWQVLRGQWTW</sequence>
<dbReference type="eggNOG" id="COG1215">
    <property type="taxonomic scope" value="Bacteria"/>
</dbReference>
<organism evidence="6 7">
    <name type="scientific">Marinithermus hydrothermalis (strain DSM 14884 / JCM 11576 / T1)</name>
    <dbReference type="NCBI Taxonomy" id="869210"/>
    <lineage>
        <taxon>Bacteria</taxon>
        <taxon>Thermotogati</taxon>
        <taxon>Deinococcota</taxon>
        <taxon>Deinococci</taxon>
        <taxon>Thermales</taxon>
        <taxon>Thermaceae</taxon>
        <taxon>Marinithermus</taxon>
    </lineage>
</organism>
<evidence type="ECO:0000256" key="1">
    <source>
        <dbReference type="ARBA" id="ARBA00004236"/>
    </source>
</evidence>
<dbReference type="Gene3D" id="3.90.550.10">
    <property type="entry name" value="Spore Coat Polysaccharide Biosynthesis Protein SpsA, Chain A"/>
    <property type="match status" value="1"/>
</dbReference>
<dbReference type="InterPro" id="IPR029044">
    <property type="entry name" value="Nucleotide-diphossugar_trans"/>
</dbReference>
<evidence type="ECO:0000256" key="3">
    <source>
        <dbReference type="ARBA" id="ARBA00022676"/>
    </source>
</evidence>